<keyword evidence="5" id="KW-0378">Hydrolase</keyword>
<evidence type="ECO:0000256" key="2">
    <source>
        <dbReference type="ARBA" id="ARBA00007951"/>
    </source>
</evidence>
<evidence type="ECO:0000256" key="5">
    <source>
        <dbReference type="ARBA" id="ARBA00022801"/>
    </source>
</evidence>
<sequence length="514" mass="59313">MMKKHSTHTAAVFVAGLLIAIPMMASSRTYTADWESLKQHRPSPAWFQDAKLGVYFFWGPYIVPECGGDWYSRWMYTPGINGRGQWVYDFHQKNYGSDFHYHDFFPLWTAEKFDAAEWIDIFEDMGSKYIGAIAEFHGGFSMWDSEVNPWNAADMGPKTDLIKALCEEARKRDLKFMATFHSGFNMMYYPRPENGFPRVESKYNFPENPEFTYPKGGDYDKLYGNMSMEDASKYWLAKVNEVVDQYCPDYIWMDFGQRFIGEEQRKAFLAHYFNKADELGKEVVINNKGKFFPDELAIVNVERATLPDITEYSWVTDFKLGPTWGFNKNKRTTADPQKFIRVLAEVVSKNGNMIICVAPMANGQIPEEQVAAMQKIGAWMKRYGEAIYATRPFVAYGEGVTEIKPDYKYEWNTHNLIRENLWDLNAGDVRFTRKDNIVYAIQLGWPGGGQRLLLKTFAKEASALEIESVSVMGTEEKIRWKRTPEGLEVFSPREKPPEADAAFVYKMILNPSSL</sequence>
<keyword evidence="6" id="KW-0326">Glycosidase</keyword>
<dbReference type="InterPro" id="IPR017853">
    <property type="entry name" value="GH"/>
</dbReference>
<dbReference type="InterPro" id="IPR000933">
    <property type="entry name" value="Glyco_hydro_29"/>
</dbReference>
<dbReference type="Pfam" id="PF01120">
    <property type="entry name" value="Alpha_L_fucos"/>
    <property type="match status" value="1"/>
</dbReference>
<evidence type="ECO:0000256" key="3">
    <source>
        <dbReference type="ARBA" id="ARBA00012662"/>
    </source>
</evidence>
<dbReference type="PANTHER" id="PTHR10030">
    <property type="entry name" value="ALPHA-L-FUCOSIDASE"/>
    <property type="match status" value="1"/>
</dbReference>
<accession>A0ABU5MWA2</accession>
<evidence type="ECO:0000256" key="6">
    <source>
        <dbReference type="ARBA" id="ARBA00023295"/>
    </source>
</evidence>
<dbReference type="InterPro" id="IPR057739">
    <property type="entry name" value="Glyco_hydro_29_N"/>
</dbReference>
<dbReference type="Gene3D" id="3.20.20.80">
    <property type="entry name" value="Glycosidases"/>
    <property type="match status" value="1"/>
</dbReference>
<dbReference type="Proteomes" id="UP001290861">
    <property type="component" value="Unassembled WGS sequence"/>
</dbReference>
<evidence type="ECO:0000259" key="7">
    <source>
        <dbReference type="Pfam" id="PF01120"/>
    </source>
</evidence>
<dbReference type="PRINTS" id="PR00741">
    <property type="entry name" value="GLHYDRLASE29"/>
</dbReference>
<dbReference type="InterPro" id="IPR016286">
    <property type="entry name" value="FUC_metazoa-typ"/>
</dbReference>
<comment type="caution">
    <text evidence="9">The sequence shown here is derived from an EMBL/GenBank/DDBJ whole genome shotgun (WGS) entry which is preliminary data.</text>
</comment>
<dbReference type="EC" id="3.2.1.51" evidence="3"/>
<evidence type="ECO:0000259" key="8">
    <source>
        <dbReference type="Pfam" id="PF16757"/>
    </source>
</evidence>
<evidence type="ECO:0000313" key="9">
    <source>
        <dbReference type="EMBL" id="MDZ8118455.1"/>
    </source>
</evidence>
<dbReference type="Gene3D" id="2.60.40.1180">
    <property type="entry name" value="Golgi alpha-mannosidase II"/>
    <property type="match status" value="1"/>
</dbReference>
<keyword evidence="10" id="KW-1185">Reference proteome</keyword>
<protein>
    <recommendedName>
        <fullName evidence="3">alpha-L-fucosidase</fullName>
        <ecNumber evidence="3">3.2.1.51</ecNumber>
    </recommendedName>
</protein>
<name>A0ABU5MWA2_9BACT</name>
<organism evidence="9 10">
    <name type="scientific">Pontiella agarivorans</name>
    <dbReference type="NCBI Taxonomy" id="3038953"/>
    <lineage>
        <taxon>Bacteria</taxon>
        <taxon>Pseudomonadati</taxon>
        <taxon>Kiritimatiellota</taxon>
        <taxon>Kiritimatiellia</taxon>
        <taxon>Kiritimatiellales</taxon>
        <taxon>Pontiellaceae</taxon>
        <taxon>Pontiella</taxon>
    </lineage>
</organism>
<dbReference type="InterPro" id="IPR031919">
    <property type="entry name" value="Fucosidase_C"/>
</dbReference>
<dbReference type="PANTHER" id="PTHR10030:SF37">
    <property type="entry name" value="ALPHA-L-FUCOSIDASE-RELATED"/>
    <property type="match status" value="1"/>
</dbReference>
<comment type="similarity">
    <text evidence="2">Belongs to the glycosyl hydrolase 29 family.</text>
</comment>
<comment type="function">
    <text evidence="1">Alpha-L-fucosidase is responsible for hydrolyzing the alpha-1,6-linked fucose joined to the reducing-end N-acetylglucosamine of the carbohydrate moieties of glycoproteins.</text>
</comment>
<proteinExistence type="inferred from homology"/>
<dbReference type="EMBL" id="JARVCO010000008">
    <property type="protein sequence ID" value="MDZ8118455.1"/>
    <property type="molecule type" value="Genomic_DNA"/>
</dbReference>
<feature type="domain" description="Alpha-L-fucosidase C-terminal" evidence="8">
    <location>
        <begin position="425"/>
        <end position="503"/>
    </location>
</feature>
<reference evidence="9 10" key="1">
    <citation type="journal article" date="2024" name="Appl. Environ. Microbiol.">
        <title>Pontiella agarivorans sp. nov., a novel marine anaerobic bacterium capable of degrading macroalgal polysaccharides and fixing nitrogen.</title>
        <authorList>
            <person name="Liu N."/>
            <person name="Kivenson V."/>
            <person name="Peng X."/>
            <person name="Cui Z."/>
            <person name="Lankiewicz T.S."/>
            <person name="Gosselin K.M."/>
            <person name="English C.J."/>
            <person name="Blair E.M."/>
            <person name="O'Malley M.A."/>
            <person name="Valentine D.L."/>
        </authorList>
    </citation>
    <scope>NUCLEOTIDE SEQUENCE [LARGE SCALE GENOMIC DNA]</scope>
    <source>
        <strain evidence="9 10">NLcol2</strain>
    </source>
</reference>
<dbReference type="SMART" id="SM00812">
    <property type="entry name" value="Alpha_L_fucos"/>
    <property type="match status" value="1"/>
</dbReference>
<evidence type="ECO:0000313" key="10">
    <source>
        <dbReference type="Proteomes" id="UP001290861"/>
    </source>
</evidence>
<feature type="domain" description="Glycoside hydrolase family 29 N-terminal" evidence="7">
    <location>
        <begin position="23"/>
        <end position="385"/>
    </location>
</feature>
<gene>
    <name evidence="9" type="ORF">P9H32_07400</name>
</gene>
<dbReference type="InterPro" id="IPR013780">
    <property type="entry name" value="Glyco_hydro_b"/>
</dbReference>
<dbReference type="RefSeq" id="WP_322608255.1">
    <property type="nucleotide sequence ID" value="NZ_JARVCO010000008.1"/>
</dbReference>
<evidence type="ECO:0000256" key="1">
    <source>
        <dbReference type="ARBA" id="ARBA00004071"/>
    </source>
</evidence>
<dbReference type="Pfam" id="PF16757">
    <property type="entry name" value="Fucosidase_C"/>
    <property type="match status" value="1"/>
</dbReference>
<dbReference type="SUPFAM" id="SSF51445">
    <property type="entry name" value="(Trans)glycosidases"/>
    <property type="match status" value="1"/>
</dbReference>
<evidence type="ECO:0000256" key="4">
    <source>
        <dbReference type="ARBA" id="ARBA00022729"/>
    </source>
</evidence>
<keyword evidence="4" id="KW-0732">Signal</keyword>